<dbReference type="GO" id="GO:0000774">
    <property type="term" value="F:adenyl-nucleotide exchange factor activity"/>
    <property type="evidence" value="ECO:0007669"/>
    <property type="project" value="InterPro"/>
</dbReference>
<dbReference type="InterPro" id="IPR009012">
    <property type="entry name" value="GrpE_head"/>
</dbReference>
<dbReference type="GO" id="GO:0006457">
    <property type="term" value="P:protein folding"/>
    <property type="evidence" value="ECO:0007669"/>
    <property type="project" value="InterPro"/>
</dbReference>
<dbReference type="GO" id="GO:0042803">
    <property type="term" value="F:protein homodimerization activity"/>
    <property type="evidence" value="ECO:0007669"/>
    <property type="project" value="InterPro"/>
</dbReference>
<dbReference type="Gene3D" id="2.30.22.10">
    <property type="entry name" value="Head domain of nucleotide exchange factor GrpE"/>
    <property type="match status" value="1"/>
</dbReference>
<sequence>MLRGSLAAARGARMLGAPSMAESRRRLVLQGARGLATGEGKAAEGEKKAEESAQQDAEAKPEAQAEGQAQQEEQTGAGAELEELQGKVSALQEELKDAKDQTLRTLAEMENVRQRTQKDIESRTTYANSKFAKSLLDVADNLTRALESVPQEALEGEDANAHLKSLYEGISMTEKELSKVFAANGISSFGEAGEPFDPHMHEAFFQMPNPELKHNSIAQVLKKGYKFKERVLRPAQVGTVNNPSS</sequence>
<accession>A0A2R5G7U4</accession>
<dbReference type="Gene3D" id="3.90.20.20">
    <property type="match status" value="1"/>
</dbReference>
<dbReference type="CDD" id="cd00446">
    <property type="entry name" value="GrpE"/>
    <property type="match status" value="1"/>
</dbReference>
<gene>
    <name evidence="9" type="ORF">FCC1311_007722</name>
</gene>
<evidence type="ECO:0000256" key="4">
    <source>
        <dbReference type="ARBA" id="ARBA00022490"/>
    </source>
</evidence>
<evidence type="ECO:0000256" key="8">
    <source>
        <dbReference type="SAM" id="MobiDB-lite"/>
    </source>
</evidence>
<dbReference type="PRINTS" id="PR00773">
    <property type="entry name" value="GRPEPROTEIN"/>
</dbReference>
<dbReference type="GO" id="GO:0051082">
    <property type="term" value="F:unfolded protein binding"/>
    <property type="evidence" value="ECO:0007669"/>
    <property type="project" value="TreeGrafter"/>
</dbReference>
<dbReference type="GO" id="GO:0051087">
    <property type="term" value="F:protein-folding chaperone binding"/>
    <property type="evidence" value="ECO:0007669"/>
    <property type="project" value="InterPro"/>
</dbReference>
<evidence type="ECO:0000256" key="7">
    <source>
        <dbReference type="RuleBase" id="RU004478"/>
    </source>
</evidence>
<feature type="region of interest" description="Disordered" evidence="8">
    <location>
        <begin position="1"/>
        <end position="93"/>
    </location>
</feature>
<dbReference type="PANTHER" id="PTHR21237">
    <property type="entry name" value="GRPE PROTEIN"/>
    <property type="match status" value="1"/>
</dbReference>
<dbReference type="SUPFAM" id="SSF58014">
    <property type="entry name" value="Coiled-coil domain of nucleotide exchange factor GrpE"/>
    <property type="match status" value="1"/>
</dbReference>
<dbReference type="HAMAP" id="MF_01151">
    <property type="entry name" value="GrpE"/>
    <property type="match status" value="1"/>
</dbReference>
<name>A0A2R5G7U4_9STRA</name>
<dbReference type="OrthoDB" id="201635at2759"/>
<comment type="similarity">
    <text evidence="2 7">Belongs to the GrpE family.</text>
</comment>
<evidence type="ECO:0000256" key="6">
    <source>
        <dbReference type="ARBA" id="ARBA00023186"/>
    </source>
</evidence>
<comment type="subcellular location">
    <subcellularLocation>
        <location evidence="1">Cytoplasm</location>
    </subcellularLocation>
</comment>
<feature type="compositionally biased region" description="Low complexity" evidence="8">
    <location>
        <begin position="1"/>
        <end position="17"/>
    </location>
</feature>
<evidence type="ECO:0000256" key="2">
    <source>
        <dbReference type="ARBA" id="ARBA00009054"/>
    </source>
</evidence>
<dbReference type="NCBIfam" id="NF010738">
    <property type="entry name" value="PRK14140.1"/>
    <property type="match status" value="1"/>
</dbReference>
<comment type="caution">
    <text evidence="9">The sequence shown here is derived from an EMBL/GenBank/DDBJ whole genome shotgun (WGS) entry which is preliminary data.</text>
</comment>
<evidence type="ECO:0000256" key="3">
    <source>
        <dbReference type="ARBA" id="ARBA00011738"/>
    </source>
</evidence>
<feature type="compositionally biased region" description="Low complexity" evidence="8">
    <location>
        <begin position="64"/>
        <end position="79"/>
    </location>
</feature>
<keyword evidence="6" id="KW-0143">Chaperone</keyword>
<evidence type="ECO:0000313" key="10">
    <source>
        <dbReference type="Proteomes" id="UP000241890"/>
    </source>
</evidence>
<keyword evidence="10" id="KW-1185">Reference proteome</keyword>
<dbReference type="GO" id="GO:0030150">
    <property type="term" value="P:protein import into mitochondrial matrix"/>
    <property type="evidence" value="ECO:0007669"/>
    <property type="project" value="TreeGrafter"/>
</dbReference>
<dbReference type="Pfam" id="PF01025">
    <property type="entry name" value="GrpE"/>
    <property type="match status" value="1"/>
</dbReference>
<evidence type="ECO:0000256" key="5">
    <source>
        <dbReference type="ARBA" id="ARBA00023016"/>
    </source>
</evidence>
<proteinExistence type="inferred from homology"/>
<dbReference type="PANTHER" id="PTHR21237:SF23">
    <property type="entry name" value="GRPE PROTEIN HOMOLOG, MITOCHONDRIAL"/>
    <property type="match status" value="1"/>
</dbReference>
<dbReference type="FunFam" id="2.30.22.10:FF:000001">
    <property type="entry name" value="Protein GrpE"/>
    <property type="match status" value="1"/>
</dbReference>
<dbReference type="Proteomes" id="UP000241890">
    <property type="component" value="Unassembled WGS sequence"/>
</dbReference>
<dbReference type="AlphaFoldDB" id="A0A2R5G7U4"/>
<organism evidence="9 10">
    <name type="scientific">Hondaea fermentalgiana</name>
    <dbReference type="NCBI Taxonomy" id="2315210"/>
    <lineage>
        <taxon>Eukaryota</taxon>
        <taxon>Sar</taxon>
        <taxon>Stramenopiles</taxon>
        <taxon>Bigyra</taxon>
        <taxon>Labyrinthulomycetes</taxon>
        <taxon>Thraustochytrida</taxon>
        <taxon>Thraustochytriidae</taxon>
        <taxon>Hondaea</taxon>
    </lineage>
</organism>
<evidence type="ECO:0000313" key="9">
    <source>
        <dbReference type="EMBL" id="GBG24553.1"/>
    </source>
</evidence>
<evidence type="ECO:0000256" key="1">
    <source>
        <dbReference type="ARBA" id="ARBA00004496"/>
    </source>
</evidence>
<reference evidence="9 10" key="1">
    <citation type="submission" date="2017-12" db="EMBL/GenBank/DDBJ databases">
        <title>Sequencing, de novo assembly and annotation of complete genome of a new Thraustochytrid species, strain FCC1311.</title>
        <authorList>
            <person name="Sedici K."/>
            <person name="Godart F."/>
            <person name="Aiese Cigliano R."/>
            <person name="Sanseverino W."/>
            <person name="Barakat M."/>
            <person name="Ortet P."/>
            <person name="Marechal E."/>
            <person name="Cagnac O."/>
            <person name="Amato A."/>
        </authorList>
    </citation>
    <scope>NUCLEOTIDE SEQUENCE [LARGE SCALE GENOMIC DNA]</scope>
</reference>
<protein>
    <submittedName>
        <fullName evidence="9">GrpE protein-like, mitochondrial</fullName>
    </submittedName>
</protein>
<dbReference type="GO" id="GO:0001405">
    <property type="term" value="C:PAM complex, Tim23 associated import motor"/>
    <property type="evidence" value="ECO:0007669"/>
    <property type="project" value="TreeGrafter"/>
</dbReference>
<dbReference type="SUPFAM" id="SSF51064">
    <property type="entry name" value="Head domain of nucleotide exchange factor GrpE"/>
    <property type="match status" value="1"/>
</dbReference>
<dbReference type="InterPro" id="IPR000740">
    <property type="entry name" value="GrpE"/>
</dbReference>
<dbReference type="InterPro" id="IPR013805">
    <property type="entry name" value="GrpE_CC"/>
</dbReference>
<keyword evidence="4" id="KW-0963">Cytoplasm</keyword>
<feature type="compositionally biased region" description="Basic and acidic residues" evidence="8">
    <location>
        <begin position="41"/>
        <end position="63"/>
    </location>
</feature>
<keyword evidence="5" id="KW-0346">Stress response</keyword>
<comment type="subunit">
    <text evidence="3">Homodimer.</text>
</comment>
<dbReference type="InParanoid" id="A0A2R5G7U4"/>
<dbReference type="EMBL" id="BEYU01000006">
    <property type="protein sequence ID" value="GBG24553.1"/>
    <property type="molecule type" value="Genomic_DNA"/>
</dbReference>
<dbReference type="FunCoup" id="A0A2R5G7U4">
    <property type="interactions" value="253"/>
</dbReference>